<keyword evidence="1" id="KW-0472">Membrane</keyword>
<name>A0A4C1ZS31_EUMVA</name>
<protein>
    <submittedName>
        <fullName evidence="2">Uncharacterized protein</fullName>
    </submittedName>
</protein>
<dbReference type="AlphaFoldDB" id="A0A4C1ZS31"/>
<dbReference type="EMBL" id="BGZK01002067">
    <property type="protein sequence ID" value="GBP90222.1"/>
    <property type="molecule type" value="Genomic_DNA"/>
</dbReference>
<sequence>MPMPAVGSGDSGTSTYVCVGRGLPSRGTAVDFSMEQGVGQANLSLVYDLFTLDVLLCGNAIVLYNVRSPATLAGRRPDAGA</sequence>
<keyword evidence="3" id="KW-1185">Reference proteome</keyword>
<evidence type="ECO:0000313" key="3">
    <source>
        <dbReference type="Proteomes" id="UP000299102"/>
    </source>
</evidence>
<gene>
    <name evidence="2" type="ORF">EVAR_21330_1</name>
</gene>
<reference evidence="2 3" key="1">
    <citation type="journal article" date="2019" name="Commun. Biol.">
        <title>The bagworm genome reveals a unique fibroin gene that provides high tensile strength.</title>
        <authorList>
            <person name="Kono N."/>
            <person name="Nakamura H."/>
            <person name="Ohtoshi R."/>
            <person name="Tomita M."/>
            <person name="Numata K."/>
            <person name="Arakawa K."/>
        </authorList>
    </citation>
    <scope>NUCLEOTIDE SEQUENCE [LARGE SCALE GENOMIC DNA]</scope>
</reference>
<keyword evidence="1" id="KW-0812">Transmembrane</keyword>
<keyword evidence="1" id="KW-1133">Transmembrane helix</keyword>
<evidence type="ECO:0000256" key="1">
    <source>
        <dbReference type="SAM" id="Phobius"/>
    </source>
</evidence>
<dbReference type="Proteomes" id="UP000299102">
    <property type="component" value="Unassembled WGS sequence"/>
</dbReference>
<feature type="transmembrane region" description="Helical" evidence="1">
    <location>
        <begin position="45"/>
        <end position="66"/>
    </location>
</feature>
<comment type="caution">
    <text evidence="2">The sequence shown here is derived from an EMBL/GenBank/DDBJ whole genome shotgun (WGS) entry which is preliminary data.</text>
</comment>
<accession>A0A4C1ZS31</accession>
<organism evidence="2 3">
    <name type="scientific">Eumeta variegata</name>
    <name type="common">Bagworm moth</name>
    <name type="synonym">Eumeta japonica</name>
    <dbReference type="NCBI Taxonomy" id="151549"/>
    <lineage>
        <taxon>Eukaryota</taxon>
        <taxon>Metazoa</taxon>
        <taxon>Ecdysozoa</taxon>
        <taxon>Arthropoda</taxon>
        <taxon>Hexapoda</taxon>
        <taxon>Insecta</taxon>
        <taxon>Pterygota</taxon>
        <taxon>Neoptera</taxon>
        <taxon>Endopterygota</taxon>
        <taxon>Lepidoptera</taxon>
        <taxon>Glossata</taxon>
        <taxon>Ditrysia</taxon>
        <taxon>Tineoidea</taxon>
        <taxon>Psychidae</taxon>
        <taxon>Oiketicinae</taxon>
        <taxon>Eumeta</taxon>
    </lineage>
</organism>
<evidence type="ECO:0000313" key="2">
    <source>
        <dbReference type="EMBL" id="GBP90222.1"/>
    </source>
</evidence>
<proteinExistence type="predicted"/>